<organism evidence="2 3">
    <name type="scientific">Nostocoides japonicum T1-X7</name>
    <dbReference type="NCBI Taxonomy" id="1194083"/>
    <lineage>
        <taxon>Bacteria</taxon>
        <taxon>Bacillati</taxon>
        <taxon>Actinomycetota</taxon>
        <taxon>Actinomycetes</taxon>
        <taxon>Micrococcales</taxon>
        <taxon>Intrasporangiaceae</taxon>
        <taxon>Nostocoides</taxon>
    </lineage>
</organism>
<feature type="compositionally biased region" description="Basic and acidic residues" evidence="1">
    <location>
        <begin position="179"/>
        <end position="192"/>
    </location>
</feature>
<evidence type="ECO:0000313" key="3">
    <source>
        <dbReference type="Proteomes" id="UP000035721"/>
    </source>
</evidence>
<dbReference type="AlphaFoldDB" id="A0A077M1W8"/>
<keyword evidence="3" id="KW-1185">Reference proteome</keyword>
<comment type="caution">
    <text evidence="2">The sequence shown here is derived from an EMBL/GenBank/DDBJ whole genome shotgun (WGS) entry which is preliminary data.</text>
</comment>
<proteinExistence type="predicted"/>
<protein>
    <submittedName>
        <fullName evidence="2">Uncharacterized protein</fullName>
    </submittedName>
</protein>
<dbReference type="Proteomes" id="UP000035721">
    <property type="component" value="Unassembled WGS sequence"/>
</dbReference>
<dbReference type="EMBL" id="CAJB01000334">
    <property type="protein sequence ID" value="CCH79062.1"/>
    <property type="molecule type" value="Genomic_DNA"/>
</dbReference>
<sequence>MPPRPWGGRRVCQRSSRRDRARTCRPERVGGGEVWAHTARRPATVSGSRRSSSSRRAARSPASRDSRSAGRCPPAMRSDVRIHRRSRSRREIRPSSPATSGARARRIVPTRWPPISFHTIPKILMEPTVEPVALPRQGPMAGIAEILAGRPASSHLSEFACARIGMPCLRASVAPTMLRDPDRRGRDRRSCDAEAPGRSVPGCAGRRCGPGWPRRSALRAPHPRPGAGTPPMPRAAGGAHAPTAPSAPPSGPRPDRPRARRRRLAYRVPSSMPVALPGVNTPGHRVDQGLWSLSIDGIRPIGRDGRFLVCRSLPAAGAAPGVGRHRRGSLPTYRSGDGGSSSSPAAR</sequence>
<feature type="region of interest" description="Disordered" evidence="1">
    <location>
        <begin position="179"/>
        <end position="259"/>
    </location>
</feature>
<feature type="compositionally biased region" description="Low complexity" evidence="1">
    <location>
        <begin position="234"/>
        <end position="244"/>
    </location>
</feature>
<feature type="region of interest" description="Disordered" evidence="1">
    <location>
        <begin position="315"/>
        <end position="347"/>
    </location>
</feature>
<feature type="region of interest" description="Disordered" evidence="1">
    <location>
        <begin position="1"/>
        <end position="107"/>
    </location>
</feature>
<dbReference type="STRING" id="1194083.BN12_40032"/>
<evidence type="ECO:0000256" key="1">
    <source>
        <dbReference type="SAM" id="MobiDB-lite"/>
    </source>
</evidence>
<feature type="compositionally biased region" description="Basic and acidic residues" evidence="1">
    <location>
        <begin position="16"/>
        <end position="30"/>
    </location>
</feature>
<accession>A0A077M1W8</accession>
<gene>
    <name evidence="2" type="ORF">BN12_40032</name>
</gene>
<reference evidence="2 3" key="1">
    <citation type="journal article" date="2013" name="ISME J.">
        <title>A metabolic model for members of the genus Tetrasphaera involved in enhanced biological phosphorus removal.</title>
        <authorList>
            <person name="Kristiansen R."/>
            <person name="Nguyen H.T.T."/>
            <person name="Saunders A.M."/>
            <person name="Nielsen J.L."/>
            <person name="Wimmer R."/>
            <person name="Le V.Q."/>
            <person name="McIlroy S.J."/>
            <person name="Petrovski S."/>
            <person name="Seviour R.J."/>
            <person name="Calteau A."/>
            <person name="Nielsen K.L."/>
            <person name="Nielsen P.H."/>
        </authorList>
    </citation>
    <scope>NUCLEOTIDE SEQUENCE [LARGE SCALE GENOMIC DNA]</scope>
    <source>
        <strain evidence="2 3">T1-X7</strain>
    </source>
</reference>
<evidence type="ECO:0000313" key="2">
    <source>
        <dbReference type="EMBL" id="CCH79062.1"/>
    </source>
</evidence>
<name>A0A077M1W8_9MICO</name>